<dbReference type="PaxDb" id="73239-Q7RDW6"/>
<evidence type="ECO:0000313" key="1">
    <source>
        <dbReference type="EMBL" id="EAA17305.1"/>
    </source>
</evidence>
<accession>Q7RDW6</accession>
<keyword evidence="2" id="KW-1185">Reference proteome</keyword>
<dbReference type="AlphaFoldDB" id="Q7RDW6"/>
<dbReference type="Proteomes" id="UP000008553">
    <property type="component" value="Unassembled WGS sequence"/>
</dbReference>
<name>Q7RDW6_PLAYO</name>
<evidence type="ECO:0000313" key="2">
    <source>
        <dbReference type="Proteomes" id="UP000008553"/>
    </source>
</evidence>
<reference evidence="1 2" key="1">
    <citation type="journal article" date="2002" name="Nature">
        <title>Genome sequence and comparative analysis of the model rodent malaria parasite Plasmodium yoelii yoelii.</title>
        <authorList>
            <person name="Carlton J.M."/>
            <person name="Angiuoli S.V."/>
            <person name="Suh B.B."/>
            <person name="Kooij T.W."/>
            <person name="Pertea M."/>
            <person name="Silva J.C."/>
            <person name="Ermolaeva M.D."/>
            <person name="Allen J.E."/>
            <person name="Selengut J.D."/>
            <person name="Koo H.L."/>
            <person name="Peterson J.D."/>
            <person name="Pop M."/>
            <person name="Kosack D.S."/>
            <person name="Shumway M.F."/>
            <person name="Bidwell S.L."/>
            <person name="Shallom S.J."/>
            <person name="van Aken S.E."/>
            <person name="Riedmuller S.B."/>
            <person name="Feldblyum T.V."/>
            <person name="Cho J.K."/>
            <person name="Quackenbush J."/>
            <person name="Sedegah M."/>
            <person name="Shoaibi A."/>
            <person name="Cummings L.M."/>
            <person name="Florens L."/>
            <person name="Yates J.R."/>
            <person name="Raine J.D."/>
            <person name="Sinden R.E."/>
            <person name="Harris M.A."/>
            <person name="Cunningham D.A."/>
            <person name="Preiser P.R."/>
            <person name="Bergman L.W."/>
            <person name="Vaidya A.B."/>
            <person name="van Lin L.H."/>
            <person name="Janse C.J."/>
            <person name="Waters A.P."/>
            <person name="Smith H.O."/>
            <person name="White O.R."/>
            <person name="Salzberg S.L."/>
            <person name="Venter J.C."/>
            <person name="Fraser C.M."/>
            <person name="Hoffman S.L."/>
            <person name="Gardner M.J."/>
            <person name="Carucci D.J."/>
        </authorList>
    </citation>
    <scope>NUCLEOTIDE SEQUENCE [LARGE SCALE GENOMIC DNA]</scope>
    <source>
        <strain evidence="1 2">17XNL</strain>
    </source>
</reference>
<proteinExistence type="predicted"/>
<dbReference type="InParanoid" id="Q7RDW6"/>
<comment type="caution">
    <text evidence="1">The sequence shown here is derived from an EMBL/GenBank/DDBJ whole genome shotgun (WGS) entry which is preliminary data.</text>
</comment>
<sequence length="44" mass="4959">MIKNRGENRGEKVIKNSEKLLVLGAIKNGTFPNTLSNRYIISLQ</sequence>
<dbReference type="EMBL" id="AABL01001672">
    <property type="protein sequence ID" value="EAA17305.1"/>
    <property type="molecule type" value="Genomic_DNA"/>
</dbReference>
<protein>
    <submittedName>
        <fullName evidence="1">Uncharacterized protein</fullName>
    </submittedName>
</protein>
<gene>
    <name evidence="1" type="ORF">PY05304</name>
</gene>
<organism evidence="1 2">
    <name type="scientific">Plasmodium yoelii yoelii</name>
    <dbReference type="NCBI Taxonomy" id="73239"/>
    <lineage>
        <taxon>Eukaryota</taxon>
        <taxon>Sar</taxon>
        <taxon>Alveolata</taxon>
        <taxon>Apicomplexa</taxon>
        <taxon>Aconoidasida</taxon>
        <taxon>Haemosporida</taxon>
        <taxon>Plasmodiidae</taxon>
        <taxon>Plasmodium</taxon>
        <taxon>Plasmodium (Vinckeia)</taxon>
    </lineage>
</organism>